<evidence type="ECO:0000256" key="3">
    <source>
        <dbReference type="ARBA" id="ARBA00022679"/>
    </source>
</evidence>
<dbReference type="GO" id="GO:0005840">
    <property type="term" value="C:ribosome"/>
    <property type="evidence" value="ECO:0007669"/>
    <property type="project" value="UniProtKB-KW"/>
</dbReference>
<name>A0A1M5JEL8_9FIRM</name>
<accession>A0A1M5JEL8</accession>
<dbReference type="PANTHER" id="PTHR43420:SF44">
    <property type="entry name" value="ACETYLTRANSFERASE YPEA"/>
    <property type="match status" value="1"/>
</dbReference>
<evidence type="ECO:0000313" key="8">
    <source>
        <dbReference type="Proteomes" id="UP000242329"/>
    </source>
</evidence>
<dbReference type="CDD" id="cd04301">
    <property type="entry name" value="NAT_SF"/>
    <property type="match status" value="1"/>
</dbReference>
<dbReference type="SUPFAM" id="SSF55729">
    <property type="entry name" value="Acyl-CoA N-acyltransferases (Nat)"/>
    <property type="match status" value="1"/>
</dbReference>
<gene>
    <name evidence="7" type="ORF">SAMN02745221_00088</name>
</gene>
<evidence type="ECO:0000256" key="1">
    <source>
        <dbReference type="ARBA" id="ARBA00005395"/>
    </source>
</evidence>
<dbReference type="OrthoDB" id="9794566at2"/>
<dbReference type="InterPro" id="IPR050680">
    <property type="entry name" value="YpeA/RimI_acetyltransf"/>
</dbReference>
<comment type="similarity">
    <text evidence="1 5">Belongs to the acetyltransferase family. RimI subfamily.</text>
</comment>
<comment type="catalytic activity">
    <reaction evidence="5">
        <text>N-terminal L-alanyl-[ribosomal protein bS18] + acetyl-CoA = N-terminal N(alpha)-acetyl-L-alanyl-[ribosomal protein bS18] + CoA + H(+)</text>
        <dbReference type="Rhea" id="RHEA:43756"/>
        <dbReference type="Rhea" id="RHEA-COMP:10676"/>
        <dbReference type="Rhea" id="RHEA-COMP:10677"/>
        <dbReference type="ChEBI" id="CHEBI:15378"/>
        <dbReference type="ChEBI" id="CHEBI:57287"/>
        <dbReference type="ChEBI" id="CHEBI:57288"/>
        <dbReference type="ChEBI" id="CHEBI:64718"/>
        <dbReference type="ChEBI" id="CHEBI:83683"/>
        <dbReference type="EC" id="2.3.1.266"/>
    </reaction>
</comment>
<proteinExistence type="inferred from homology"/>
<organism evidence="7 8">
    <name type="scientific">Thermosyntropha lipolytica DSM 11003</name>
    <dbReference type="NCBI Taxonomy" id="1123382"/>
    <lineage>
        <taxon>Bacteria</taxon>
        <taxon>Bacillati</taxon>
        <taxon>Bacillota</taxon>
        <taxon>Clostridia</taxon>
        <taxon>Eubacteriales</taxon>
        <taxon>Syntrophomonadaceae</taxon>
        <taxon>Thermosyntropha</taxon>
    </lineage>
</organism>
<dbReference type="InterPro" id="IPR000182">
    <property type="entry name" value="GNAT_dom"/>
</dbReference>
<dbReference type="PANTHER" id="PTHR43420">
    <property type="entry name" value="ACETYLTRANSFERASE"/>
    <property type="match status" value="1"/>
</dbReference>
<protein>
    <recommendedName>
        <fullName evidence="5">[Ribosomal protein bS18]-alanine N-acetyltransferase</fullName>
        <ecNumber evidence="5">2.3.1.266</ecNumber>
    </recommendedName>
</protein>
<keyword evidence="8" id="KW-1185">Reference proteome</keyword>
<reference evidence="8" key="1">
    <citation type="submission" date="2016-11" db="EMBL/GenBank/DDBJ databases">
        <authorList>
            <person name="Varghese N."/>
            <person name="Submissions S."/>
        </authorList>
    </citation>
    <scope>NUCLEOTIDE SEQUENCE [LARGE SCALE GENOMIC DNA]</scope>
    <source>
        <strain evidence="8">DSM 11003</strain>
    </source>
</reference>
<dbReference type="NCBIfam" id="TIGR01575">
    <property type="entry name" value="rimI"/>
    <property type="match status" value="1"/>
</dbReference>
<sequence length="152" mass="17754">MKAKSVPFIIRKMTERDLDAVVRIENESFPVPWSREAYRHELRNNFAVYLVCDFEGEVVGYAGMWIVFEEAHITNIAVDKNFRGMGMGRRLLEELEKIAREKNVLRIILEVRPSNEVARRLYQNMGFMETGIRKGYYADNGEDAIVMTKLLF</sequence>
<dbReference type="Proteomes" id="UP000242329">
    <property type="component" value="Unassembled WGS sequence"/>
</dbReference>
<dbReference type="Gene3D" id="3.40.630.30">
    <property type="match status" value="1"/>
</dbReference>
<feature type="domain" description="N-acetyltransferase" evidence="6">
    <location>
        <begin position="8"/>
        <end position="152"/>
    </location>
</feature>
<evidence type="ECO:0000259" key="6">
    <source>
        <dbReference type="PROSITE" id="PS51186"/>
    </source>
</evidence>
<evidence type="ECO:0000256" key="4">
    <source>
        <dbReference type="ARBA" id="ARBA00023315"/>
    </source>
</evidence>
<comment type="function">
    <text evidence="5">Acetylates the N-terminal alanine of ribosomal protein bS18.</text>
</comment>
<keyword evidence="4" id="KW-0012">Acyltransferase</keyword>
<dbReference type="AlphaFoldDB" id="A0A1M5JEL8"/>
<evidence type="ECO:0000256" key="5">
    <source>
        <dbReference type="RuleBase" id="RU363094"/>
    </source>
</evidence>
<evidence type="ECO:0000313" key="7">
    <source>
        <dbReference type="EMBL" id="SHG38978.1"/>
    </source>
</evidence>
<dbReference type="RefSeq" id="WP_073088837.1">
    <property type="nucleotide sequence ID" value="NZ_FQWY01000002.1"/>
</dbReference>
<dbReference type="GO" id="GO:0005737">
    <property type="term" value="C:cytoplasm"/>
    <property type="evidence" value="ECO:0007669"/>
    <property type="project" value="UniProtKB-SubCell"/>
</dbReference>
<dbReference type="PROSITE" id="PS51186">
    <property type="entry name" value="GNAT"/>
    <property type="match status" value="1"/>
</dbReference>
<evidence type="ECO:0000256" key="2">
    <source>
        <dbReference type="ARBA" id="ARBA00022490"/>
    </source>
</evidence>
<dbReference type="InterPro" id="IPR016181">
    <property type="entry name" value="Acyl_CoA_acyltransferase"/>
</dbReference>
<dbReference type="InterPro" id="IPR006464">
    <property type="entry name" value="AcTrfase_RimI/Ard1"/>
</dbReference>
<keyword evidence="7" id="KW-0687">Ribonucleoprotein</keyword>
<dbReference type="STRING" id="1123382.SAMN02745221_00088"/>
<keyword evidence="7" id="KW-0689">Ribosomal protein</keyword>
<dbReference type="EC" id="2.3.1.266" evidence="5"/>
<keyword evidence="3 7" id="KW-0808">Transferase</keyword>
<dbReference type="Pfam" id="PF00583">
    <property type="entry name" value="Acetyltransf_1"/>
    <property type="match status" value="1"/>
</dbReference>
<comment type="subcellular location">
    <subcellularLocation>
        <location evidence="5">Cytoplasm</location>
    </subcellularLocation>
</comment>
<keyword evidence="2 5" id="KW-0963">Cytoplasm</keyword>
<dbReference type="GO" id="GO:0008999">
    <property type="term" value="F:protein-N-terminal-alanine acetyltransferase activity"/>
    <property type="evidence" value="ECO:0007669"/>
    <property type="project" value="UniProtKB-EC"/>
</dbReference>
<dbReference type="EMBL" id="FQWY01000002">
    <property type="protein sequence ID" value="SHG38978.1"/>
    <property type="molecule type" value="Genomic_DNA"/>
</dbReference>